<feature type="transmembrane region" description="Helical" evidence="5">
    <location>
        <begin position="188"/>
        <end position="210"/>
    </location>
</feature>
<dbReference type="InterPro" id="IPR036259">
    <property type="entry name" value="MFS_trans_sf"/>
</dbReference>
<dbReference type="GO" id="GO:0016020">
    <property type="term" value="C:membrane"/>
    <property type="evidence" value="ECO:0007669"/>
    <property type="project" value="UniProtKB-SubCell"/>
</dbReference>
<comment type="subcellular location">
    <subcellularLocation>
        <location evidence="1">Membrane</location>
        <topology evidence="1">Multi-pass membrane protein</topology>
    </subcellularLocation>
</comment>
<dbReference type="AlphaFoldDB" id="A0A1B6H694"/>
<evidence type="ECO:0000256" key="2">
    <source>
        <dbReference type="ARBA" id="ARBA00022692"/>
    </source>
</evidence>
<evidence type="ECO:0000256" key="5">
    <source>
        <dbReference type="SAM" id="Phobius"/>
    </source>
</evidence>
<proteinExistence type="predicted"/>
<dbReference type="PANTHER" id="PTHR24064">
    <property type="entry name" value="SOLUTE CARRIER FAMILY 22 MEMBER"/>
    <property type="match status" value="1"/>
</dbReference>
<evidence type="ECO:0000313" key="7">
    <source>
        <dbReference type="EMBL" id="JAS70150.1"/>
    </source>
</evidence>
<dbReference type="EMBL" id="GECU01037556">
    <property type="protein sequence ID" value="JAS70150.1"/>
    <property type="molecule type" value="Transcribed_RNA"/>
</dbReference>
<evidence type="ECO:0000256" key="3">
    <source>
        <dbReference type="ARBA" id="ARBA00022989"/>
    </source>
</evidence>
<feature type="domain" description="Major facilitator superfamily (MFS) profile" evidence="6">
    <location>
        <begin position="27"/>
        <end position="506"/>
    </location>
</feature>
<feature type="transmembrane region" description="Helical" evidence="5">
    <location>
        <begin position="249"/>
        <end position="269"/>
    </location>
</feature>
<dbReference type="InterPro" id="IPR005829">
    <property type="entry name" value="Sugar_transporter_CS"/>
</dbReference>
<dbReference type="PROSITE" id="PS00216">
    <property type="entry name" value="SUGAR_TRANSPORT_1"/>
    <property type="match status" value="1"/>
</dbReference>
<organism evidence="7">
    <name type="scientific">Homalodisca liturata</name>
    <dbReference type="NCBI Taxonomy" id="320908"/>
    <lineage>
        <taxon>Eukaryota</taxon>
        <taxon>Metazoa</taxon>
        <taxon>Ecdysozoa</taxon>
        <taxon>Arthropoda</taxon>
        <taxon>Hexapoda</taxon>
        <taxon>Insecta</taxon>
        <taxon>Pterygota</taxon>
        <taxon>Neoptera</taxon>
        <taxon>Paraneoptera</taxon>
        <taxon>Hemiptera</taxon>
        <taxon>Auchenorrhyncha</taxon>
        <taxon>Membracoidea</taxon>
        <taxon>Cicadellidae</taxon>
        <taxon>Cicadellinae</taxon>
        <taxon>Proconiini</taxon>
        <taxon>Homalodisca</taxon>
    </lineage>
</organism>
<evidence type="ECO:0000256" key="1">
    <source>
        <dbReference type="ARBA" id="ARBA00004141"/>
    </source>
</evidence>
<dbReference type="CDD" id="cd17317">
    <property type="entry name" value="MFS_SLC22"/>
    <property type="match status" value="1"/>
</dbReference>
<keyword evidence="4 5" id="KW-0472">Membrane</keyword>
<feature type="transmembrane region" description="Helical" evidence="5">
    <location>
        <begin position="394"/>
        <end position="413"/>
    </location>
</feature>
<dbReference type="InterPro" id="IPR020846">
    <property type="entry name" value="MFS_dom"/>
</dbReference>
<dbReference type="Pfam" id="PF00083">
    <property type="entry name" value="Sugar_tr"/>
    <property type="match status" value="1"/>
</dbReference>
<keyword evidence="3 5" id="KW-1133">Transmembrane helix</keyword>
<feature type="transmembrane region" description="Helical" evidence="5">
    <location>
        <begin position="164"/>
        <end position="182"/>
    </location>
</feature>
<feature type="transmembrane region" description="Helical" evidence="5">
    <location>
        <begin position="25"/>
        <end position="48"/>
    </location>
</feature>
<accession>A0A1B6H694</accession>
<dbReference type="GO" id="GO:0022857">
    <property type="term" value="F:transmembrane transporter activity"/>
    <property type="evidence" value="ECO:0007669"/>
    <property type="project" value="InterPro"/>
</dbReference>
<dbReference type="PROSITE" id="PS50850">
    <property type="entry name" value="MFS"/>
    <property type="match status" value="1"/>
</dbReference>
<reference evidence="7" key="1">
    <citation type="submission" date="2015-11" db="EMBL/GenBank/DDBJ databases">
        <title>De novo transcriptome assembly of four potential Pierce s Disease insect vectors from Arizona vineyards.</title>
        <authorList>
            <person name="Tassone E.E."/>
        </authorList>
    </citation>
    <scope>NUCLEOTIDE SEQUENCE</scope>
</reference>
<name>A0A1B6H694_9HEMI</name>
<feature type="transmembrane region" description="Helical" evidence="5">
    <location>
        <begin position="222"/>
        <end position="243"/>
    </location>
</feature>
<protein>
    <recommendedName>
        <fullName evidence="6">Major facilitator superfamily (MFS) profile domain-containing protein</fullName>
    </recommendedName>
</protein>
<dbReference type="Gene3D" id="1.20.1250.20">
    <property type="entry name" value="MFS general substrate transporter like domains"/>
    <property type="match status" value="1"/>
</dbReference>
<gene>
    <name evidence="7" type="ORF">g.35441</name>
</gene>
<feature type="transmembrane region" description="Helical" evidence="5">
    <location>
        <begin position="337"/>
        <end position="354"/>
    </location>
</feature>
<feature type="transmembrane region" description="Helical" evidence="5">
    <location>
        <begin position="419"/>
        <end position="441"/>
    </location>
</feature>
<evidence type="ECO:0000256" key="4">
    <source>
        <dbReference type="ARBA" id="ARBA00023136"/>
    </source>
</evidence>
<evidence type="ECO:0000259" key="6">
    <source>
        <dbReference type="PROSITE" id="PS50850"/>
    </source>
</evidence>
<keyword evidence="2 5" id="KW-0812">Transmembrane</keyword>
<dbReference type="SUPFAM" id="SSF103473">
    <property type="entry name" value="MFS general substrate transporter"/>
    <property type="match status" value="1"/>
</dbReference>
<dbReference type="InterPro" id="IPR005828">
    <property type="entry name" value="MFS_sugar_transport-like"/>
</dbReference>
<sequence length="546" mass="60081">MGQDEDLEKLMGHLGEFGTYQMIQFSLHILAAMTAGLHMLSIVTVAAVPAHRCAIPEIGENETKIWNDTYWGHGPEDLNLYIPPGKDGHHDSCNIMDPDTNVTSSCERWVYDTTYYKSSRGMEWNFVCEDRWKGSIAQSSYMFGVFAGAVTLGSLADSYGRKTIFYISAILQLVLGVGVAFVSEYYFFLLTTFLYGIFGSAGSYITGFVLTMEIVGASKRTACGITFQAMFAFGVMLVAFWGFLIKDRVWLQVVYGAHSALLLFHWWLIDESPRWLWSKGRISEAVNIVERAVKLNGGEPIDKAHYISRGKASSASAEEQNYSLLDMFRTPKLRLKSLNMCLSWFANSLVYYGLSLNTGNLAGNPYFILFVMGIIEMPSYLLSVIFLDKAGRRCLTASFLLIGGLACLIAAFTPKGSSITTTIVFVGKFCIAGSFAIIYNYSAEMFPTVIRNTALGVGSMCARFSAALTPLITLLDSFDPRVPTVLFATVALVSGILTTLLPETLNQPMPQSLDDGEHFGEGDTCFTTGCFGSGRKRSPVPLSEIA</sequence>
<feature type="transmembrane region" description="Helical" evidence="5">
    <location>
        <begin position="366"/>
        <end position="387"/>
    </location>
</feature>
<feature type="transmembrane region" description="Helical" evidence="5">
    <location>
        <begin position="481"/>
        <end position="501"/>
    </location>
</feature>
<feature type="transmembrane region" description="Helical" evidence="5">
    <location>
        <begin position="453"/>
        <end position="475"/>
    </location>
</feature>